<accession>E1A2H6</accession>
<dbReference type="KEGG" id="vg:9861486"/>
<gene>
    <name evidence="1" type="ORF">phiAS5_ORF0079</name>
</gene>
<dbReference type="RefSeq" id="YP_003969368.1">
    <property type="nucleotide sequence ID" value="NC_014636.1"/>
</dbReference>
<name>E1A2H6_9CAUD</name>
<reference evidence="1 2" key="1">
    <citation type="journal article" date="2012" name="Vet. Microbiol.">
        <title>Complete genome sequence and characterization of a broad-host range T4-like bacteriophage phiAS5 infecting Aeromonas salmonicida subsp. salmonicida.</title>
        <authorList>
            <person name="Kim J.H."/>
            <person name="Son J.S."/>
            <person name="Choi Y.J."/>
            <person name="Choresca C.H.Jr."/>
            <person name="Shin S.P."/>
            <person name="Han J.E."/>
            <person name="Jun J.W."/>
            <person name="Park S.C."/>
        </authorList>
    </citation>
    <scope>NUCLEOTIDE SEQUENCE [LARGE SCALE GENOMIC DNA]</scope>
</reference>
<dbReference type="Proteomes" id="UP000002236">
    <property type="component" value="Segment"/>
</dbReference>
<dbReference type="GeneID" id="9861486"/>
<keyword evidence="2" id="KW-1185">Reference proteome</keyword>
<proteinExistence type="predicted"/>
<organism evidence="1 2">
    <name type="scientific">Aeromonas phage phiAS5</name>
    <dbReference type="NCBI Taxonomy" id="879630"/>
    <lineage>
        <taxon>Viruses</taxon>
        <taxon>Duplodnaviria</taxon>
        <taxon>Heunggongvirae</taxon>
        <taxon>Uroviricota</taxon>
        <taxon>Caudoviricetes</taxon>
        <taxon>Pantevenvirales</taxon>
        <taxon>Straboviridae</taxon>
        <taxon>Chrysonvirus</taxon>
        <taxon>Chrysonvirus as5</taxon>
    </lineage>
</organism>
<dbReference type="EMBL" id="HM452126">
    <property type="protein sequence ID" value="ADM79922.1"/>
    <property type="molecule type" value="Genomic_DNA"/>
</dbReference>
<protein>
    <submittedName>
        <fullName evidence="1">Uncharacterized protein</fullName>
    </submittedName>
</protein>
<evidence type="ECO:0000313" key="2">
    <source>
        <dbReference type="Proteomes" id="UP000002236"/>
    </source>
</evidence>
<sequence length="64" mass="7137">MSLKYGLPEYVVGRPCQVLISGYSYRAVIVRDNGDTITATVDGKTVEVPKTNTFASSYYWVEVK</sequence>
<dbReference type="OrthoDB" id="27621at10239"/>
<evidence type="ECO:0000313" key="1">
    <source>
        <dbReference type="EMBL" id="ADM79922.1"/>
    </source>
</evidence>